<comment type="caution">
    <text evidence="3">The sequence shown here is derived from an EMBL/GenBank/DDBJ whole genome shotgun (WGS) entry which is preliminary data.</text>
</comment>
<dbReference type="AlphaFoldDB" id="A0A938X6C1"/>
<dbReference type="Proteomes" id="UP000774750">
    <property type="component" value="Unassembled WGS sequence"/>
</dbReference>
<keyword evidence="1" id="KW-0472">Membrane</keyword>
<evidence type="ECO:0000256" key="1">
    <source>
        <dbReference type="SAM" id="Phobius"/>
    </source>
</evidence>
<proteinExistence type="predicted"/>
<dbReference type="Pfam" id="PF13240">
    <property type="entry name" value="Zn_Ribbon_1"/>
    <property type="match status" value="1"/>
</dbReference>
<keyword evidence="1" id="KW-0812">Transmembrane</keyword>
<dbReference type="EMBL" id="JACJKY010000004">
    <property type="protein sequence ID" value="MBM6920197.1"/>
    <property type="molecule type" value="Genomic_DNA"/>
</dbReference>
<name>A0A938X6C1_9FIRM</name>
<feature type="transmembrane region" description="Helical" evidence="1">
    <location>
        <begin position="123"/>
        <end position="147"/>
    </location>
</feature>
<feature type="domain" description="Zinc-ribbon" evidence="2">
    <location>
        <begin position="3"/>
        <end position="22"/>
    </location>
</feature>
<gene>
    <name evidence="3" type="ORF">H6A12_03360</name>
</gene>
<organism evidence="3 4">
    <name type="scientific">Merdimmobilis hominis</name>
    <dbReference type="NCBI Taxonomy" id="2897707"/>
    <lineage>
        <taxon>Bacteria</taxon>
        <taxon>Bacillati</taxon>
        <taxon>Bacillota</taxon>
        <taxon>Clostridia</taxon>
        <taxon>Eubacteriales</taxon>
        <taxon>Oscillospiraceae</taxon>
        <taxon>Merdimmobilis</taxon>
    </lineage>
</organism>
<accession>A0A938X6C1</accession>
<reference evidence="3" key="2">
    <citation type="journal article" date="2021" name="Sci. Rep.">
        <title>The distribution of antibiotic resistance genes in chicken gut microbiota commensals.</title>
        <authorList>
            <person name="Juricova H."/>
            <person name="Matiasovicova J."/>
            <person name="Kubasova T."/>
            <person name="Cejkova D."/>
            <person name="Rychlik I."/>
        </authorList>
    </citation>
    <scope>NUCLEOTIDE SEQUENCE</scope>
    <source>
        <strain evidence="3">An559</strain>
    </source>
</reference>
<dbReference type="RefSeq" id="WP_204444748.1">
    <property type="nucleotide sequence ID" value="NZ_JACJKY010000004.1"/>
</dbReference>
<protein>
    <submittedName>
        <fullName evidence="3">Zinc-ribbon domain-containing protein</fullName>
    </submittedName>
</protein>
<dbReference type="InterPro" id="IPR026870">
    <property type="entry name" value="Zinc_ribbon_dom"/>
</dbReference>
<evidence type="ECO:0000259" key="2">
    <source>
        <dbReference type="Pfam" id="PF13240"/>
    </source>
</evidence>
<keyword evidence="4" id="KW-1185">Reference proteome</keyword>
<evidence type="ECO:0000313" key="3">
    <source>
        <dbReference type="EMBL" id="MBM6920197.1"/>
    </source>
</evidence>
<keyword evidence="1" id="KW-1133">Transmembrane helix</keyword>
<sequence length="187" mass="20693">MMYCPNCGANIKEGATFCDQCGVSLQNAQPTQTTDYAAQTVMPQDNFTAPAQPENQNQGFYDAQYAQNTWQAPNQYAQPQPQPMNYGPGNQPPYGAGNQPFHIPIRNYDPSKDYTPIGMWGYFGYQILFAIPIIGFILILIFSFGGTRNINLRNYARSTFCLWIIVLGAVLLIALFAAITSMSVAGH</sequence>
<evidence type="ECO:0000313" key="4">
    <source>
        <dbReference type="Proteomes" id="UP000774750"/>
    </source>
</evidence>
<reference evidence="3" key="1">
    <citation type="submission" date="2020-08" db="EMBL/GenBank/DDBJ databases">
        <authorList>
            <person name="Cejkova D."/>
            <person name="Kubasova T."/>
            <person name="Jahodarova E."/>
            <person name="Rychlik I."/>
        </authorList>
    </citation>
    <scope>NUCLEOTIDE SEQUENCE</scope>
    <source>
        <strain evidence="3">An559</strain>
    </source>
</reference>
<feature type="transmembrane region" description="Helical" evidence="1">
    <location>
        <begin position="159"/>
        <end position="179"/>
    </location>
</feature>